<proteinExistence type="predicted"/>
<feature type="region of interest" description="Disordered" evidence="1">
    <location>
        <begin position="91"/>
        <end position="133"/>
    </location>
</feature>
<gene>
    <name evidence="2" type="ORF">EAO74_13500</name>
</gene>
<protein>
    <submittedName>
        <fullName evidence="2">Uncharacterized protein</fullName>
    </submittedName>
</protein>
<evidence type="ECO:0000256" key="1">
    <source>
        <dbReference type="SAM" id="MobiDB-lite"/>
    </source>
</evidence>
<dbReference type="AlphaFoldDB" id="A0A652KTM5"/>
<comment type="caution">
    <text evidence="2">The sequence shown here is derived from an EMBL/GenBank/DDBJ whole genome shotgun (WGS) entry which is preliminary data.</text>
</comment>
<evidence type="ECO:0000313" key="2">
    <source>
        <dbReference type="EMBL" id="TXS27082.1"/>
    </source>
</evidence>
<sequence>MSTSETPSFVRLRVEMVLEISDADALTGTALESIAADFTTTGASADESAEERTHAEETVREDAAEALASLIDPFDLVSQVPGVELAQASWSSETIDYDPDAEDWTAGEDGDEAYYGIEDNETDDEEGGGNTER</sequence>
<accession>A0A652KTM5</accession>
<name>A0A652KTM5_9ACTN</name>
<reference evidence="2" key="1">
    <citation type="submission" date="2018-10" db="EMBL/GenBank/DDBJ databases">
        <authorList>
            <person name="Hariharan J."/>
            <person name="Choudoir M.J."/>
            <person name="Diebold P."/>
            <person name="Panke-Buisse K."/>
            <person name="Campbell A.N."/>
            <person name="Buckley D.H."/>
        </authorList>
    </citation>
    <scope>NUCLEOTIDE SEQUENCE</scope>
    <source>
        <strain evidence="2">Gb1</strain>
    </source>
</reference>
<organism evidence="2">
    <name type="scientific">Streptomyces sp. gb1(2016)</name>
    <dbReference type="NCBI Taxonomy" id="1828321"/>
    <lineage>
        <taxon>Bacteria</taxon>
        <taxon>Bacillati</taxon>
        <taxon>Actinomycetota</taxon>
        <taxon>Actinomycetes</taxon>
        <taxon>Kitasatosporales</taxon>
        <taxon>Streptomycetaceae</taxon>
        <taxon>Streptomyces</taxon>
    </lineage>
</organism>
<dbReference type="RefSeq" id="WP_124274383.1">
    <property type="nucleotide sequence ID" value="NZ_RDBM01000035.1"/>
</dbReference>
<dbReference type="EMBL" id="RDBM01000035">
    <property type="protein sequence ID" value="TXS27082.1"/>
    <property type="molecule type" value="Genomic_DNA"/>
</dbReference>
<feature type="compositionally biased region" description="Acidic residues" evidence="1">
    <location>
        <begin position="95"/>
        <end position="127"/>
    </location>
</feature>